<dbReference type="Proteomes" id="UP001055439">
    <property type="component" value="Chromosome 10"/>
</dbReference>
<dbReference type="OrthoDB" id="683848at2759"/>
<dbReference type="AlphaFoldDB" id="A0A9E7EME5"/>
<evidence type="ECO:0000313" key="3">
    <source>
        <dbReference type="EMBL" id="URD79781.1"/>
    </source>
</evidence>
<protein>
    <submittedName>
        <fullName evidence="3">MYSc</fullName>
    </submittedName>
</protein>
<feature type="compositionally biased region" description="Basic and acidic residues" evidence="2">
    <location>
        <begin position="79"/>
        <end position="88"/>
    </location>
</feature>
<keyword evidence="4" id="KW-1185">Reference proteome</keyword>
<accession>A0A9E7EME5</accession>
<sequence length="329" mass="37736">MFSANVMVNRSSLEIFLDEIRQRDERPKDLPPALPLRPTSRGRLPSWRRPLPVHLNLERGAPGSLSSNSVEGEDEEDEQTRKNERDVEQLAESPCLKTPDLVRYEKRVQIDDGSDSPAFSLPPAVGGVIKYAMNEDTDSEHPQIEPSVLAQLQSQVCKAEAALRDKEEENAVLKQRLREYETRWSEYELKMKSMERTWQKQLISLQMNLAGARKRFVLEEMTNRPRQQIAARINHHYEAEDKTPEVTVAKPINASTVMPVRHDDSTRNAAIQLMIEFGQHRQVFHDDAGALVEGKSEQLGTSMNRCKEPQKRKARFASWRKWLCIASAR</sequence>
<gene>
    <name evidence="3" type="ORF">MUK42_21652</name>
</gene>
<organism evidence="3 4">
    <name type="scientific">Musa troglodytarum</name>
    <name type="common">fe'i banana</name>
    <dbReference type="NCBI Taxonomy" id="320322"/>
    <lineage>
        <taxon>Eukaryota</taxon>
        <taxon>Viridiplantae</taxon>
        <taxon>Streptophyta</taxon>
        <taxon>Embryophyta</taxon>
        <taxon>Tracheophyta</taxon>
        <taxon>Spermatophyta</taxon>
        <taxon>Magnoliopsida</taxon>
        <taxon>Liliopsida</taxon>
        <taxon>Zingiberales</taxon>
        <taxon>Musaceae</taxon>
        <taxon>Musa</taxon>
    </lineage>
</organism>
<proteinExistence type="predicted"/>
<dbReference type="EMBL" id="CP097503">
    <property type="protein sequence ID" value="URD79781.1"/>
    <property type="molecule type" value="Genomic_DNA"/>
</dbReference>
<name>A0A9E7EME5_9LILI</name>
<feature type="region of interest" description="Disordered" evidence="2">
    <location>
        <begin position="26"/>
        <end position="93"/>
    </location>
</feature>
<feature type="coiled-coil region" evidence="1">
    <location>
        <begin position="149"/>
        <end position="197"/>
    </location>
</feature>
<reference evidence="3" key="1">
    <citation type="submission" date="2022-05" db="EMBL/GenBank/DDBJ databases">
        <title>The Musa troglodytarum L. genome provides insights into the mechanism of non-climacteric behaviour and enrichment of carotenoids.</title>
        <authorList>
            <person name="Wang J."/>
        </authorList>
    </citation>
    <scope>NUCLEOTIDE SEQUENCE</scope>
    <source>
        <tissue evidence="3">Leaf</tissue>
    </source>
</reference>
<evidence type="ECO:0000313" key="4">
    <source>
        <dbReference type="Proteomes" id="UP001055439"/>
    </source>
</evidence>
<evidence type="ECO:0000256" key="2">
    <source>
        <dbReference type="SAM" id="MobiDB-lite"/>
    </source>
</evidence>
<evidence type="ECO:0000256" key="1">
    <source>
        <dbReference type="SAM" id="Coils"/>
    </source>
</evidence>
<keyword evidence="1" id="KW-0175">Coiled coil</keyword>